<dbReference type="InterPro" id="IPR001509">
    <property type="entry name" value="Epimerase_deHydtase"/>
</dbReference>
<dbReference type="InterPro" id="IPR036291">
    <property type="entry name" value="NAD(P)-bd_dom_sf"/>
</dbReference>
<dbReference type="PANTHER" id="PTHR43245:SF53">
    <property type="entry name" value="EPIMERASE-RELATED"/>
    <property type="match status" value="1"/>
</dbReference>
<gene>
    <name evidence="2" type="ORF">JOC54_003631</name>
</gene>
<reference evidence="2" key="1">
    <citation type="submission" date="2021-01" db="EMBL/GenBank/DDBJ databases">
        <title>Genomic Encyclopedia of Type Strains, Phase IV (KMG-IV): sequencing the most valuable type-strain genomes for metagenomic binning, comparative biology and taxonomic classification.</title>
        <authorList>
            <person name="Goeker M."/>
        </authorList>
    </citation>
    <scope>NUCLEOTIDE SEQUENCE</scope>
    <source>
        <strain evidence="2">DSM 21943</strain>
    </source>
</reference>
<accession>A0ABS2SYL5</accession>
<dbReference type="SUPFAM" id="SSF51735">
    <property type="entry name" value="NAD(P)-binding Rossmann-fold domains"/>
    <property type="match status" value="1"/>
</dbReference>
<sequence length="318" mass="35146">MKVFITGGLGFIGSHLTTYLLEQGEEIRVIDQIENDSLTEQFSCYPTYTQVTGLVEAENVMEEHIAWCDVVIHLAATLGVRTCVEDPTKIIEGNLFPTLTILKLAKAHNKKVVFASTSEVYGKSEDLPFKESGNRLLGATSTHRWCYSSVKALEEHLFLAAFKEGLPVTIVRYFNAYGARAKAGMYGGVVPKFITAALHGQPLTIYGDGKQSRCFTYVLDSVKATTKAIANHCDGQIINIGSSRELTINELAKKVIELTGSNSPICYVPHEEAFGEGFEDMQTRIPSTSKMEQLLNMKADTDIDDGLLETISWYRSLL</sequence>
<keyword evidence="2" id="KW-0413">Isomerase</keyword>
<dbReference type="Pfam" id="PF01370">
    <property type="entry name" value="Epimerase"/>
    <property type="match status" value="1"/>
</dbReference>
<dbReference type="InterPro" id="IPR050177">
    <property type="entry name" value="Lipid_A_modif_metabolic_enz"/>
</dbReference>
<evidence type="ECO:0000259" key="1">
    <source>
        <dbReference type="Pfam" id="PF01370"/>
    </source>
</evidence>
<keyword evidence="3" id="KW-1185">Reference proteome</keyword>
<dbReference type="PANTHER" id="PTHR43245">
    <property type="entry name" value="BIFUNCTIONAL POLYMYXIN RESISTANCE PROTEIN ARNA"/>
    <property type="match status" value="1"/>
</dbReference>
<dbReference type="Gene3D" id="3.40.50.720">
    <property type="entry name" value="NAD(P)-binding Rossmann-like Domain"/>
    <property type="match status" value="1"/>
</dbReference>
<dbReference type="RefSeq" id="WP_204467903.1">
    <property type="nucleotide sequence ID" value="NZ_JAFBCV010000013.1"/>
</dbReference>
<dbReference type="GO" id="GO:0003978">
    <property type="term" value="F:UDP-glucose 4-epimerase activity"/>
    <property type="evidence" value="ECO:0007669"/>
    <property type="project" value="UniProtKB-EC"/>
</dbReference>
<proteinExistence type="predicted"/>
<name>A0ABS2SYL5_9BACI</name>
<organism evidence="2 3">
    <name type="scientific">Shouchella xiaoxiensis</name>
    <dbReference type="NCBI Taxonomy" id="766895"/>
    <lineage>
        <taxon>Bacteria</taxon>
        <taxon>Bacillati</taxon>
        <taxon>Bacillota</taxon>
        <taxon>Bacilli</taxon>
        <taxon>Bacillales</taxon>
        <taxon>Bacillaceae</taxon>
        <taxon>Shouchella</taxon>
    </lineage>
</organism>
<comment type="caution">
    <text evidence="2">The sequence shown here is derived from an EMBL/GenBank/DDBJ whole genome shotgun (WGS) entry which is preliminary data.</text>
</comment>
<protein>
    <submittedName>
        <fullName evidence="2">UDP-glucose 4-epimerase</fullName>
        <ecNumber evidence="2">5.1.3.2</ecNumber>
    </submittedName>
</protein>
<dbReference type="Proteomes" id="UP001179280">
    <property type="component" value="Unassembled WGS sequence"/>
</dbReference>
<evidence type="ECO:0000313" key="2">
    <source>
        <dbReference type="EMBL" id="MBM7840350.1"/>
    </source>
</evidence>
<evidence type="ECO:0000313" key="3">
    <source>
        <dbReference type="Proteomes" id="UP001179280"/>
    </source>
</evidence>
<dbReference type="EMBL" id="JAFBCV010000013">
    <property type="protein sequence ID" value="MBM7840350.1"/>
    <property type="molecule type" value="Genomic_DNA"/>
</dbReference>
<feature type="domain" description="NAD-dependent epimerase/dehydratase" evidence="1">
    <location>
        <begin position="3"/>
        <end position="241"/>
    </location>
</feature>
<dbReference type="EC" id="5.1.3.2" evidence="2"/>